<dbReference type="AlphaFoldDB" id="A0A0G1VS57"/>
<protein>
    <recommendedName>
        <fullName evidence="6">Aminotransferase</fullName>
        <ecNumber evidence="6">2.6.1.-</ecNumber>
    </recommendedName>
</protein>
<dbReference type="InterPro" id="IPR004839">
    <property type="entry name" value="Aminotransferase_I/II_large"/>
</dbReference>
<dbReference type="Gene3D" id="3.40.640.10">
    <property type="entry name" value="Type I PLP-dependent aspartate aminotransferase-like (Major domain)"/>
    <property type="match status" value="1"/>
</dbReference>
<dbReference type="InterPro" id="IPR004838">
    <property type="entry name" value="NHTrfase_class1_PyrdxlP-BS"/>
</dbReference>
<dbReference type="InterPro" id="IPR015422">
    <property type="entry name" value="PyrdxlP-dep_Trfase_small"/>
</dbReference>
<dbReference type="Gene3D" id="3.90.1150.10">
    <property type="entry name" value="Aspartate Aminotransferase, domain 1"/>
    <property type="match status" value="1"/>
</dbReference>
<reference evidence="8 9" key="1">
    <citation type="journal article" date="2015" name="Nature">
        <title>rRNA introns, odd ribosomes, and small enigmatic genomes across a large radiation of phyla.</title>
        <authorList>
            <person name="Brown C.T."/>
            <person name="Hug L.A."/>
            <person name="Thomas B.C."/>
            <person name="Sharon I."/>
            <person name="Castelle C.J."/>
            <person name="Singh A."/>
            <person name="Wilkins M.J."/>
            <person name="Williams K.H."/>
            <person name="Banfield J.F."/>
        </authorList>
    </citation>
    <scope>NUCLEOTIDE SEQUENCE [LARGE SCALE GENOMIC DNA]</scope>
</reference>
<dbReference type="InterPro" id="IPR050596">
    <property type="entry name" value="AspAT/PAT-like"/>
</dbReference>
<evidence type="ECO:0000256" key="6">
    <source>
        <dbReference type="RuleBase" id="RU000481"/>
    </source>
</evidence>
<evidence type="ECO:0000313" key="9">
    <source>
        <dbReference type="Proteomes" id="UP000034212"/>
    </source>
</evidence>
<comment type="caution">
    <text evidence="8">The sequence shown here is derived from an EMBL/GenBank/DDBJ whole genome shotgun (WGS) entry which is preliminary data.</text>
</comment>
<dbReference type="GO" id="GO:0006520">
    <property type="term" value="P:amino acid metabolic process"/>
    <property type="evidence" value="ECO:0007669"/>
    <property type="project" value="InterPro"/>
</dbReference>
<keyword evidence="3 6" id="KW-0032">Aminotransferase</keyword>
<evidence type="ECO:0000256" key="4">
    <source>
        <dbReference type="ARBA" id="ARBA00022679"/>
    </source>
</evidence>
<feature type="domain" description="Aminotransferase class I/classII large" evidence="7">
    <location>
        <begin position="33"/>
        <end position="374"/>
    </location>
</feature>
<evidence type="ECO:0000256" key="3">
    <source>
        <dbReference type="ARBA" id="ARBA00022576"/>
    </source>
</evidence>
<evidence type="ECO:0000256" key="1">
    <source>
        <dbReference type="ARBA" id="ARBA00001933"/>
    </source>
</evidence>
<keyword evidence="5" id="KW-0663">Pyridoxal phosphate</keyword>
<accession>A0A0G1VS57</accession>
<sequence>MVFCDTIVCMFADTLPESVIKRLTIRARELGAVNLGQGIPSFPTPSHIITAAKTALDDPGIGVYPNFLGELELREAIAKKLKQDTKNILVTVGAMEGTATAILSIVGNGERVGIVTPDYCNHFSQIMLARGEIVSLPLMEGKDWTLDCSGVEKEAKGGMKLLLITNPSNPTGFVATRQELKVLVDLANKYGFYILADETYSYLTYDVPHTSLLDFWDQSDRLIIVRSFSKEYAMTGWRVGYVVTHEETIKTFAKVHDSLVGCVPKISQRAAIAALIGSQDFVVQCRLVYARRRQMTMDAIAKIDQLTIPTVSGAYYAFVRYGGNRTSVDISEDLLTKGKVAVVPGSFFGAGGEGHFRISFAVEEAVLTEGLRRLERGILTK</sequence>
<dbReference type="PANTHER" id="PTHR46383:SF1">
    <property type="entry name" value="ASPARTATE AMINOTRANSFERASE"/>
    <property type="match status" value="1"/>
</dbReference>
<dbReference type="PATRIC" id="fig|1618438.3.peg.107"/>
<dbReference type="PROSITE" id="PS00105">
    <property type="entry name" value="AA_TRANSFER_CLASS_1"/>
    <property type="match status" value="1"/>
</dbReference>
<evidence type="ECO:0000313" key="8">
    <source>
        <dbReference type="EMBL" id="KKU81008.1"/>
    </source>
</evidence>
<dbReference type="EC" id="2.6.1.-" evidence="6"/>
<keyword evidence="4 6" id="KW-0808">Transferase</keyword>
<dbReference type="Pfam" id="PF00155">
    <property type="entry name" value="Aminotran_1_2"/>
    <property type="match status" value="1"/>
</dbReference>
<dbReference type="EMBL" id="LCOQ01000004">
    <property type="protein sequence ID" value="KKU81008.1"/>
    <property type="molecule type" value="Genomic_DNA"/>
</dbReference>
<evidence type="ECO:0000256" key="5">
    <source>
        <dbReference type="ARBA" id="ARBA00022898"/>
    </source>
</evidence>
<name>A0A0G1VS57_9BACT</name>
<dbReference type="SUPFAM" id="SSF53383">
    <property type="entry name" value="PLP-dependent transferases"/>
    <property type="match status" value="1"/>
</dbReference>
<dbReference type="CDD" id="cd00609">
    <property type="entry name" value="AAT_like"/>
    <property type="match status" value="1"/>
</dbReference>
<dbReference type="Proteomes" id="UP000034212">
    <property type="component" value="Unassembled WGS sequence"/>
</dbReference>
<comment type="similarity">
    <text evidence="2 6">Belongs to the class-I pyridoxal-phosphate-dependent aminotransferase family.</text>
</comment>
<organism evidence="8 9">
    <name type="scientific">Candidatus Gottesmanbacteria bacterium GW2011_GWA1_47_8</name>
    <dbReference type="NCBI Taxonomy" id="1618438"/>
    <lineage>
        <taxon>Bacteria</taxon>
        <taxon>Candidatus Gottesmaniibacteriota</taxon>
    </lineage>
</organism>
<gene>
    <name evidence="8" type="ORF">UY08_C0004G0016</name>
</gene>
<dbReference type="InterPro" id="IPR015424">
    <property type="entry name" value="PyrdxlP-dep_Trfase"/>
</dbReference>
<dbReference type="PANTHER" id="PTHR46383">
    <property type="entry name" value="ASPARTATE AMINOTRANSFERASE"/>
    <property type="match status" value="1"/>
</dbReference>
<dbReference type="GO" id="GO:0008483">
    <property type="term" value="F:transaminase activity"/>
    <property type="evidence" value="ECO:0007669"/>
    <property type="project" value="UniProtKB-KW"/>
</dbReference>
<dbReference type="GO" id="GO:0030170">
    <property type="term" value="F:pyridoxal phosphate binding"/>
    <property type="evidence" value="ECO:0007669"/>
    <property type="project" value="InterPro"/>
</dbReference>
<comment type="cofactor">
    <cofactor evidence="1 6">
        <name>pyridoxal 5'-phosphate</name>
        <dbReference type="ChEBI" id="CHEBI:597326"/>
    </cofactor>
</comment>
<evidence type="ECO:0000259" key="7">
    <source>
        <dbReference type="Pfam" id="PF00155"/>
    </source>
</evidence>
<proteinExistence type="inferred from homology"/>
<evidence type="ECO:0000256" key="2">
    <source>
        <dbReference type="ARBA" id="ARBA00007441"/>
    </source>
</evidence>
<dbReference type="InterPro" id="IPR015421">
    <property type="entry name" value="PyrdxlP-dep_Trfase_major"/>
</dbReference>